<dbReference type="InterPro" id="IPR008978">
    <property type="entry name" value="HSP20-like_chaperone"/>
</dbReference>
<evidence type="ECO:0000313" key="5">
    <source>
        <dbReference type="EMBL" id="KAK1605061.1"/>
    </source>
</evidence>
<feature type="domain" description="SHSP" evidence="4">
    <location>
        <begin position="117"/>
        <end position="235"/>
    </location>
</feature>
<dbReference type="PANTHER" id="PTHR46991">
    <property type="entry name" value="23.5 KDA HEAT SHOCK PROTEIN, MITOCHONDRIAL"/>
    <property type="match status" value="1"/>
</dbReference>
<dbReference type="Pfam" id="PF00011">
    <property type="entry name" value="HSP20"/>
    <property type="match status" value="1"/>
</dbReference>
<evidence type="ECO:0000313" key="6">
    <source>
        <dbReference type="Proteomes" id="UP001231189"/>
    </source>
</evidence>
<comment type="similarity">
    <text evidence="1 2">Belongs to the small heat shock protein (HSP20) family.</text>
</comment>
<dbReference type="AlphaFoldDB" id="A0AAD8VH84"/>
<gene>
    <name evidence="5" type="ORF">QYE76_028734</name>
</gene>
<dbReference type="InterPro" id="IPR044656">
    <property type="entry name" value="HSP14.7/HSP23.5/HSP23.6-like"/>
</dbReference>
<reference evidence="5" key="1">
    <citation type="submission" date="2023-07" db="EMBL/GenBank/DDBJ databases">
        <title>A chromosome-level genome assembly of Lolium multiflorum.</title>
        <authorList>
            <person name="Chen Y."/>
            <person name="Copetti D."/>
            <person name="Kolliker R."/>
            <person name="Studer B."/>
        </authorList>
    </citation>
    <scope>NUCLEOTIDE SEQUENCE</scope>
    <source>
        <strain evidence="5">02402/16</strain>
        <tissue evidence="5">Leaf</tissue>
    </source>
</reference>
<evidence type="ECO:0000256" key="1">
    <source>
        <dbReference type="PROSITE-ProRule" id="PRU00285"/>
    </source>
</evidence>
<accession>A0AAD8VH84</accession>
<dbReference type="InterPro" id="IPR002068">
    <property type="entry name" value="A-crystallin/Hsp20_dom"/>
</dbReference>
<feature type="compositionally biased region" description="Acidic residues" evidence="3">
    <location>
        <begin position="52"/>
        <end position="68"/>
    </location>
</feature>
<keyword evidence="6" id="KW-1185">Reference proteome</keyword>
<name>A0AAD8VH84_LOLMU</name>
<proteinExistence type="inferred from homology"/>
<evidence type="ECO:0000259" key="4">
    <source>
        <dbReference type="PROSITE" id="PS01031"/>
    </source>
</evidence>
<organism evidence="5 6">
    <name type="scientific">Lolium multiflorum</name>
    <name type="common">Italian ryegrass</name>
    <name type="synonym">Lolium perenne subsp. multiflorum</name>
    <dbReference type="NCBI Taxonomy" id="4521"/>
    <lineage>
        <taxon>Eukaryota</taxon>
        <taxon>Viridiplantae</taxon>
        <taxon>Streptophyta</taxon>
        <taxon>Embryophyta</taxon>
        <taxon>Tracheophyta</taxon>
        <taxon>Spermatophyta</taxon>
        <taxon>Magnoliopsida</taxon>
        <taxon>Liliopsida</taxon>
        <taxon>Poales</taxon>
        <taxon>Poaceae</taxon>
        <taxon>BOP clade</taxon>
        <taxon>Pooideae</taxon>
        <taxon>Poodae</taxon>
        <taxon>Poeae</taxon>
        <taxon>Poeae Chloroplast Group 2 (Poeae type)</taxon>
        <taxon>Loliodinae</taxon>
        <taxon>Loliinae</taxon>
        <taxon>Lolium</taxon>
    </lineage>
</organism>
<evidence type="ECO:0000256" key="2">
    <source>
        <dbReference type="RuleBase" id="RU003616"/>
    </source>
</evidence>
<evidence type="ECO:0000256" key="3">
    <source>
        <dbReference type="SAM" id="MobiDB-lite"/>
    </source>
</evidence>
<feature type="region of interest" description="Disordered" evidence="3">
    <location>
        <begin position="48"/>
        <end position="72"/>
    </location>
</feature>
<dbReference type="Gene3D" id="2.60.40.790">
    <property type="match status" value="1"/>
</dbReference>
<dbReference type="EMBL" id="JAUUTY010000007">
    <property type="protein sequence ID" value="KAK1605061.1"/>
    <property type="molecule type" value="Genomic_DNA"/>
</dbReference>
<sequence>MASAVACKGAPLASLLKKLLAEPSSSGALRPASLTAARRLLNTKGSEVRCYDDDDTSDESGSEYEDPDAAGGRRRLARDFTAPSFFSQDVLDRFGRAPTSLGRLLALMEDATSGAGLSSASASSPRCGGWSVAKEDEEAVYLKVVMPGLGKDHVKVWAEQNSVMIKGEGEKDPWAGGEDGDEDAAVPRYSRRIEMPADAFKMDKIKAEMKNGVLRVTVPKVKEEERKDVFQVKVE</sequence>
<comment type="caution">
    <text evidence="5">The sequence shown here is derived from an EMBL/GenBank/DDBJ whole genome shotgun (WGS) entry which is preliminary data.</text>
</comment>
<dbReference type="CDD" id="cd06464">
    <property type="entry name" value="ACD_sHsps-like"/>
    <property type="match status" value="1"/>
</dbReference>
<dbReference type="SUPFAM" id="SSF49764">
    <property type="entry name" value="HSP20-like chaperones"/>
    <property type="match status" value="1"/>
</dbReference>
<dbReference type="PROSITE" id="PS01031">
    <property type="entry name" value="SHSP"/>
    <property type="match status" value="1"/>
</dbReference>
<dbReference type="PANTHER" id="PTHR46991:SF36">
    <property type="entry name" value="26.2 KDA HEAT SHOCK PROTEIN, MITOCHONDRIAL"/>
    <property type="match status" value="1"/>
</dbReference>
<protein>
    <recommendedName>
        <fullName evidence="4">SHSP domain-containing protein</fullName>
    </recommendedName>
</protein>
<dbReference type="Proteomes" id="UP001231189">
    <property type="component" value="Unassembled WGS sequence"/>
</dbReference>